<reference evidence="2 3" key="1">
    <citation type="journal article" date="2019" name="Sci. Rep.">
        <title>Orb-weaving spider Araneus ventricosus genome elucidates the spidroin gene catalogue.</title>
        <authorList>
            <person name="Kono N."/>
            <person name="Nakamura H."/>
            <person name="Ohtoshi R."/>
            <person name="Moran D.A.P."/>
            <person name="Shinohara A."/>
            <person name="Yoshida Y."/>
            <person name="Fujiwara M."/>
            <person name="Mori M."/>
            <person name="Tomita M."/>
            <person name="Arakawa K."/>
        </authorList>
    </citation>
    <scope>NUCLEOTIDE SEQUENCE [LARGE SCALE GENOMIC DNA]</scope>
</reference>
<protein>
    <recommendedName>
        <fullName evidence="1">Tc1-like transposase DDE domain-containing protein</fullName>
    </recommendedName>
</protein>
<dbReference type="EMBL" id="BGPR01037702">
    <property type="protein sequence ID" value="GBO13374.1"/>
    <property type="molecule type" value="Genomic_DNA"/>
</dbReference>
<name>A0A4Y2UMJ8_ARAVE</name>
<dbReference type="InterPro" id="IPR038717">
    <property type="entry name" value="Tc1-like_DDE_dom"/>
</dbReference>
<evidence type="ECO:0000313" key="3">
    <source>
        <dbReference type="Proteomes" id="UP000499080"/>
    </source>
</evidence>
<gene>
    <name evidence="2" type="ORF">AVEN_47161_1</name>
</gene>
<feature type="domain" description="Tc1-like transposase DDE" evidence="1">
    <location>
        <begin position="2"/>
        <end position="95"/>
    </location>
</feature>
<evidence type="ECO:0000259" key="1">
    <source>
        <dbReference type="Pfam" id="PF13358"/>
    </source>
</evidence>
<keyword evidence="3" id="KW-1185">Reference proteome</keyword>
<dbReference type="GO" id="GO:0003676">
    <property type="term" value="F:nucleic acid binding"/>
    <property type="evidence" value="ECO:0007669"/>
    <property type="project" value="InterPro"/>
</dbReference>
<dbReference type="OrthoDB" id="6427837at2759"/>
<dbReference type="AlphaFoldDB" id="A0A4Y2UMJ8"/>
<organism evidence="2 3">
    <name type="scientific">Araneus ventricosus</name>
    <name type="common">Orbweaver spider</name>
    <name type="synonym">Epeira ventricosa</name>
    <dbReference type="NCBI Taxonomy" id="182803"/>
    <lineage>
        <taxon>Eukaryota</taxon>
        <taxon>Metazoa</taxon>
        <taxon>Ecdysozoa</taxon>
        <taxon>Arthropoda</taxon>
        <taxon>Chelicerata</taxon>
        <taxon>Arachnida</taxon>
        <taxon>Araneae</taxon>
        <taxon>Araneomorphae</taxon>
        <taxon>Entelegynae</taxon>
        <taxon>Araneoidea</taxon>
        <taxon>Araneidae</taxon>
        <taxon>Araneus</taxon>
    </lineage>
</organism>
<dbReference type="InterPro" id="IPR036397">
    <property type="entry name" value="RNaseH_sf"/>
</dbReference>
<dbReference type="Gene3D" id="3.30.420.10">
    <property type="entry name" value="Ribonuclease H-like superfamily/Ribonuclease H"/>
    <property type="match status" value="1"/>
</dbReference>
<proteinExistence type="predicted"/>
<sequence>MVWGAITYASRSTLIVVRVTVTGQRYVDHILRPHVKTFLYGLPGAIFQQDNARPHTARVAQNFLRHVQTFLWPARAPDLSPTEQVWDQLKHQMPLHYSVHDLEVAVQDFWVYLPQNYIRRLINTMLNRVAVCIAAGGGPTSY</sequence>
<dbReference type="Pfam" id="PF13358">
    <property type="entry name" value="DDE_3"/>
    <property type="match status" value="1"/>
</dbReference>
<dbReference type="Proteomes" id="UP000499080">
    <property type="component" value="Unassembled WGS sequence"/>
</dbReference>
<evidence type="ECO:0000313" key="2">
    <source>
        <dbReference type="EMBL" id="GBO13374.1"/>
    </source>
</evidence>
<comment type="caution">
    <text evidence="2">The sequence shown here is derived from an EMBL/GenBank/DDBJ whole genome shotgun (WGS) entry which is preliminary data.</text>
</comment>
<accession>A0A4Y2UMJ8</accession>